<dbReference type="NCBIfam" id="NF040647">
    <property type="entry name" value="IPPK_Arch"/>
    <property type="match status" value="1"/>
</dbReference>
<gene>
    <name evidence="11" type="ORF">EYM_04880</name>
</gene>
<keyword evidence="12" id="KW-1185">Reference proteome</keyword>
<dbReference type="EC" id="2.7.4.26" evidence="2"/>
<dbReference type="PANTHER" id="PTHR43654">
    <property type="entry name" value="GLUTAMATE 5-KINASE"/>
    <property type="match status" value="1"/>
</dbReference>
<name>A0A0U3FSQ1_9CREN</name>
<evidence type="ECO:0000313" key="12">
    <source>
        <dbReference type="Proteomes" id="UP000060778"/>
    </source>
</evidence>
<keyword evidence="7" id="KW-0067">ATP-binding</keyword>
<keyword evidence="4" id="KW-0808">Transferase</keyword>
<dbReference type="PANTHER" id="PTHR43654:SF1">
    <property type="entry name" value="ISOPENTENYL PHOSPHATE KINASE"/>
    <property type="match status" value="1"/>
</dbReference>
<proteinExistence type="inferred from homology"/>
<dbReference type="EMBL" id="CP006867">
    <property type="protein sequence ID" value="ALU12528.1"/>
    <property type="molecule type" value="Genomic_DNA"/>
</dbReference>
<organism evidence="11 12">
    <name type="scientific">Ignicoccus islandicus DSM 13165</name>
    <dbReference type="NCBI Taxonomy" id="940295"/>
    <lineage>
        <taxon>Archaea</taxon>
        <taxon>Thermoproteota</taxon>
        <taxon>Thermoprotei</taxon>
        <taxon>Desulfurococcales</taxon>
        <taxon>Desulfurococcaceae</taxon>
        <taxon>Ignicoccus</taxon>
    </lineage>
</organism>
<dbReference type="STRING" id="940295.EYM_04880"/>
<dbReference type="OrthoDB" id="15328at2157"/>
<evidence type="ECO:0000256" key="6">
    <source>
        <dbReference type="ARBA" id="ARBA00022777"/>
    </source>
</evidence>
<evidence type="ECO:0000256" key="8">
    <source>
        <dbReference type="ARBA" id="ARBA00023229"/>
    </source>
</evidence>
<dbReference type="RefSeq" id="WP_075049908.1">
    <property type="nucleotide sequence ID" value="NZ_CP006867.1"/>
</dbReference>
<dbReference type="Proteomes" id="UP000060778">
    <property type="component" value="Chromosome"/>
</dbReference>
<dbReference type="GO" id="GO:0005829">
    <property type="term" value="C:cytosol"/>
    <property type="evidence" value="ECO:0007669"/>
    <property type="project" value="TreeGrafter"/>
</dbReference>
<evidence type="ECO:0000256" key="3">
    <source>
        <dbReference type="ARBA" id="ARBA00017267"/>
    </source>
</evidence>
<evidence type="ECO:0000256" key="2">
    <source>
        <dbReference type="ARBA" id="ARBA00012908"/>
    </source>
</evidence>
<evidence type="ECO:0000259" key="10">
    <source>
        <dbReference type="Pfam" id="PF00696"/>
    </source>
</evidence>
<keyword evidence="8" id="KW-0414">Isoprene biosynthesis</keyword>
<protein>
    <recommendedName>
        <fullName evidence="3">Isopentenyl phosphate kinase</fullName>
        <ecNumber evidence="2">2.7.4.26</ecNumber>
    </recommendedName>
</protein>
<dbReference type="InterPro" id="IPR024192">
    <property type="entry name" value="Fosfomycin_R_FomA-type"/>
</dbReference>
<dbReference type="GO" id="GO:0005524">
    <property type="term" value="F:ATP binding"/>
    <property type="evidence" value="ECO:0007669"/>
    <property type="project" value="UniProtKB-KW"/>
</dbReference>
<evidence type="ECO:0000256" key="7">
    <source>
        <dbReference type="ARBA" id="ARBA00022840"/>
    </source>
</evidence>
<dbReference type="GO" id="GO:0102043">
    <property type="term" value="F:isopentenyl phosphate kinase activity"/>
    <property type="evidence" value="ECO:0007669"/>
    <property type="project" value="UniProtKB-EC"/>
</dbReference>
<evidence type="ECO:0000256" key="1">
    <source>
        <dbReference type="ARBA" id="ARBA00010540"/>
    </source>
</evidence>
<evidence type="ECO:0000256" key="5">
    <source>
        <dbReference type="ARBA" id="ARBA00022741"/>
    </source>
</evidence>
<dbReference type="AlphaFoldDB" id="A0A0U3FSQ1"/>
<dbReference type="GO" id="GO:0016301">
    <property type="term" value="F:kinase activity"/>
    <property type="evidence" value="ECO:0007669"/>
    <property type="project" value="UniProtKB-KW"/>
</dbReference>
<dbReference type="GO" id="GO:0016114">
    <property type="term" value="P:terpenoid biosynthetic process"/>
    <property type="evidence" value="ECO:0007669"/>
    <property type="project" value="TreeGrafter"/>
</dbReference>
<evidence type="ECO:0000256" key="9">
    <source>
        <dbReference type="ARBA" id="ARBA00049063"/>
    </source>
</evidence>
<dbReference type="Gene3D" id="3.40.1160.10">
    <property type="entry name" value="Acetylglutamate kinase-like"/>
    <property type="match status" value="1"/>
</dbReference>
<accession>A0A0U3FSQ1</accession>
<sequence>MLVVLKIGGSVISNKNEPYSLRADYLRKLGPILREFVRKGNSLVVIHGGGSFGHPKVKEILEKGSDLRREGWDVVNLMLEMSLRVARELGENFVVHSSSSIWCSSGPFVRPILDSLRLGWIPILQGNVVYPGRVLSGDEIAVALARELRADYLLFATDVDGVYDEWPQGKPLKYVKACEVSAKESDSIDVTGGMKKKLEEINKLPPTICARIFNGLVPENVEKALYGEDVGTLVCPC</sequence>
<dbReference type="InterPro" id="IPR036393">
    <property type="entry name" value="AceGlu_kinase-like_sf"/>
</dbReference>
<keyword evidence="6" id="KW-0418">Kinase</keyword>
<comment type="similarity">
    <text evidence="1">Belongs to the isopentenyl phosphate kinase family.</text>
</comment>
<dbReference type="InterPro" id="IPR001048">
    <property type="entry name" value="Asp/Glu/Uridylate_kinase"/>
</dbReference>
<dbReference type="SUPFAM" id="SSF53633">
    <property type="entry name" value="Carbamate kinase-like"/>
    <property type="match status" value="1"/>
</dbReference>
<dbReference type="PATRIC" id="fig|940295.4.peg.933"/>
<dbReference type="KEGG" id="iis:EYM_04880"/>
<reference evidence="11 12" key="1">
    <citation type="submission" date="2013-11" db="EMBL/GenBank/DDBJ databases">
        <title>Comparative genomics of Ignicoccus.</title>
        <authorList>
            <person name="Podar M."/>
        </authorList>
    </citation>
    <scope>NUCLEOTIDE SEQUENCE [LARGE SCALE GENOMIC DNA]</scope>
    <source>
        <strain evidence="11 12">DSM 13165</strain>
    </source>
</reference>
<comment type="catalytic activity">
    <reaction evidence="9">
        <text>isopentenyl phosphate + ATP = isopentenyl diphosphate + ADP</text>
        <dbReference type="Rhea" id="RHEA:33963"/>
        <dbReference type="ChEBI" id="CHEBI:30616"/>
        <dbReference type="ChEBI" id="CHEBI:65078"/>
        <dbReference type="ChEBI" id="CHEBI:128769"/>
        <dbReference type="ChEBI" id="CHEBI:456216"/>
        <dbReference type="EC" id="2.7.4.26"/>
    </reaction>
</comment>
<dbReference type="Pfam" id="PF00696">
    <property type="entry name" value="AA_kinase"/>
    <property type="match status" value="1"/>
</dbReference>
<dbReference type="GeneID" id="30680363"/>
<feature type="domain" description="Aspartate/glutamate/uridylate kinase" evidence="10">
    <location>
        <begin position="1"/>
        <end position="201"/>
    </location>
</feature>
<evidence type="ECO:0000313" key="11">
    <source>
        <dbReference type="EMBL" id="ALU12528.1"/>
    </source>
</evidence>
<keyword evidence="5" id="KW-0547">Nucleotide-binding</keyword>
<evidence type="ECO:0000256" key="4">
    <source>
        <dbReference type="ARBA" id="ARBA00022679"/>
    </source>
</evidence>